<reference evidence="5" key="1">
    <citation type="submission" date="2021-02" db="EMBL/GenBank/DDBJ databases">
        <title>First Annotated Genome of the Yellow-green Alga Tribonema minus.</title>
        <authorList>
            <person name="Mahan K.M."/>
        </authorList>
    </citation>
    <scope>NUCLEOTIDE SEQUENCE</scope>
    <source>
        <strain evidence="5">UTEX B ZZ1240</strain>
    </source>
</reference>
<dbReference type="PROSITE" id="PS50021">
    <property type="entry name" value="CH"/>
    <property type="match status" value="2"/>
</dbReference>
<dbReference type="Proteomes" id="UP000664859">
    <property type="component" value="Unassembled WGS sequence"/>
</dbReference>
<keyword evidence="1" id="KW-0677">Repeat</keyword>
<dbReference type="PANTHER" id="PTHR11915">
    <property type="entry name" value="SPECTRIN/FILAMIN RELATED CYTOSKELETAL PROTEIN"/>
    <property type="match status" value="1"/>
</dbReference>
<dbReference type="Gene3D" id="3.40.33.10">
    <property type="entry name" value="CAP"/>
    <property type="match status" value="1"/>
</dbReference>
<organism evidence="5 6">
    <name type="scientific">Tribonema minus</name>
    <dbReference type="NCBI Taxonomy" id="303371"/>
    <lineage>
        <taxon>Eukaryota</taxon>
        <taxon>Sar</taxon>
        <taxon>Stramenopiles</taxon>
        <taxon>Ochrophyta</taxon>
        <taxon>PX clade</taxon>
        <taxon>Xanthophyceae</taxon>
        <taxon>Tribonematales</taxon>
        <taxon>Tribonemataceae</taxon>
        <taxon>Tribonema</taxon>
    </lineage>
</organism>
<dbReference type="SMART" id="SM00033">
    <property type="entry name" value="CH"/>
    <property type="match status" value="2"/>
</dbReference>
<evidence type="ECO:0000256" key="3">
    <source>
        <dbReference type="SAM" id="MobiDB-lite"/>
    </source>
</evidence>
<dbReference type="GO" id="GO:0003779">
    <property type="term" value="F:actin binding"/>
    <property type="evidence" value="ECO:0007669"/>
    <property type="project" value="UniProtKB-KW"/>
</dbReference>
<feature type="region of interest" description="Disordered" evidence="3">
    <location>
        <begin position="918"/>
        <end position="939"/>
    </location>
</feature>
<feature type="compositionally biased region" description="Basic and acidic residues" evidence="3">
    <location>
        <begin position="1244"/>
        <end position="1256"/>
    </location>
</feature>
<dbReference type="Gene3D" id="3.40.630.10">
    <property type="entry name" value="Zn peptidases"/>
    <property type="match status" value="1"/>
</dbReference>
<sequence length="1451" mass="153866">MVDYEGEGKQMPDFNALDKLKNSELPPWAVRQQKVFTNWINNKVAIRLLKADNLFRTPTDGVAVRLLKVAVRLLKVDNLFTDLTDGVVLYNLLEVLSRQSLAVLGKIRPERNRIKKVANMNIVWKYLGTTVRLVGIGPIDIVDGNTTLTLGMIWSLIVFFMAKDLGESEKEDLASLKRKIMEWLKGRTKHHPDINVHNFTDSLADGKAFMAIMEGAADGKAFMAIIEGAADGKAFMAIMEGADPVQCPYTPSADPKENLRRAFKNAENLFGVGSILDPEDPACCSDKKANITNLAELLKVMPEVETAPKANITYLAELMKVMPEVETAPVVKKGDPRQQALDYAAAHPGDPIDRLKELCAIRPRDEQAAAAKALDCAAHPGDPVDRLKELCAIRAGSGCKDPVDRLKELRAIRPKDEQAAAAKVAQFMEDAGMQGVHVMPANVAGSSAPYIVGEREGPAGAPTVLLYCTYGSEEDDEATAAKWASDPFDAKIEDGRITAKAAFQDKANVVAPLAAIEALLKGPQCKDLPCTLRILVGGTPPPQAQKGDAPLALTDGLADFIRAHPGDVGVPDYVIVSDPGGSTLAPDKATVGFGCRGFATMDIRVSTFVEEKDASKQEKDASKQGKWRFMCNYGPIARGKRRSVCDYGGPLLDPAFVLATILASLRDSETGELCVEGVKGAPDKVTSEKLRHIHFGEHHLRPHTGYKPEIPCAKESYVRDGVVSYVRDGVVVGATIAEQLTLLPAVTVTSLAMSSGKENGPVSAEFALWASASLHLCLAPEQDVGQTIKALKAHINAAVPFGVEVEYSNIRGHRGWSTHPNAAIVEALSAARGLAECRRGAVAVGSPNFQPLPCAFAAALPSAKPLPCAFAAALPSAKVVTFGVHDADAHAAAANESARAEDISDYVRTTIELLHYLAHGPPKPEEPLSPSAAADGGGDARTAYAAKHMDDLERRQAANKHMDDLERRQAANKMRAGGSLSPGALLPPPPLSAHTRDRSNSGHRLSLQHGTGLTPVSVSHPPSPTTFFGGPSPLPPGSLSMGNSPMAGAAAAADARRSSGRMAYMEGVVKGPPPPLPPRSHARGGSILDPSMLPAKILDEVSAAAAAAAAAALLPLPLLLMRCCRCCCAAAAAPLPLPLRGINTVRADPAGYALRELEPLLHCYGAGGVYTPPGGGQPRVTSEGANGGKPRATSEGINGGQLRVTSEGVNGGKPRDTSEGVKALEDALLVLKRTPPAPPLSRIPEMDKASQDHASDLGETGQTSHAGSDGSKTADRINRYGQASAAYSSFFQVAGEVISVYESSAVGIVCQMLINDGERTRQNEAKHEKIINDGERTRQNRKSIIGQHFKVCGVATAPHPSVGTVGVVTLAGGWGPKSLEREALVSVEPGEDPSPEFERVLESIPVPQVTDEVRKAIAAGLAVELDYKPGEVKLTVKQRDGSASLLSCQWG</sequence>
<evidence type="ECO:0000313" key="5">
    <source>
        <dbReference type="EMBL" id="KAG5181257.1"/>
    </source>
</evidence>
<dbReference type="SUPFAM" id="SSF47576">
    <property type="entry name" value="Calponin-homology domain, CH-domain"/>
    <property type="match status" value="1"/>
</dbReference>
<dbReference type="InterPro" id="IPR036872">
    <property type="entry name" value="CH_dom_sf"/>
</dbReference>
<dbReference type="SUPFAM" id="SSF53187">
    <property type="entry name" value="Zn-dependent exopeptidases"/>
    <property type="match status" value="1"/>
</dbReference>
<accession>A0A836CD41</accession>
<dbReference type="Gene3D" id="3.30.70.360">
    <property type="match status" value="1"/>
</dbReference>
<comment type="caution">
    <text evidence="5">The sequence shown here is derived from an EMBL/GenBank/DDBJ whole genome shotgun (WGS) entry which is preliminary data.</text>
</comment>
<dbReference type="EMBL" id="JAFCMP010000334">
    <property type="protein sequence ID" value="KAG5181257.1"/>
    <property type="molecule type" value="Genomic_DNA"/>
</dbReference>
<keyword evidence="6" id="KW-1185">Reference proteome</keyword>
<feature type="region of interest" description="Disordered" evidence="3">
    <location>
        <begin position="1234"/>
        <end position="1275"/>
    </location>
</feature>
<feature type="domain" description="Calponin-homology (CH)" evidence="4">
    <location>
        <begin position="174"/>
        <end position="302"/>
    </location>
</feature>
<dbReference type="PROSITE" id="PS00020">
    <property type="entry name" value="ACTININ_2"/>
    <property type="match status" value="1"/>
</dbReference>
<evidence type="ECO:0000313" key="6">
    <source>
        <dbReference type="Proteomes" id="UP000664859"/>
    </source>
</evidence>
<feature type="region of interest" description="Disordered" evidence="3">
    <location>
        <begin position="973"/>
        <end position="1019"/>
    </location>
</feature>
<dbReference type="CDD" id="cd05379">
    <property type="entry name" value="CAP_bacterial"/>
    <property type="match status" value="1"/>
</dbReference>
<dbReference type="Gene3D" id="1.10.418.10">
    <property type="entry name" value="Calponin-like domain"/>
    <property type="match status" value="3"/>
</dbReference>
<keyword evidence="2" id="KW-0009">Actin-binding</keyword>
<evidence type="ECO:0000256" key="1">
    <source>
        <dbReference type="ARBA" id="ARBA00022737"/>
    </source>
</evidence>
<gene>
    <name evidence="5" type="ORF">JKP88DRAFT_346660</name>
</gene>
<dbReference type="OrthoDB" id="10017054at2759"/>
<dbReference type="Pfam" id="PF00307">
    <property type="entry name" value="CH"/>
    <property type="match status" value="2"/>
</dbReference>
<feature type="region of interest" description="Disordered" evidence="3">
    <location>
        <begin position="1174"/>
        <end position="1218"/>
    </location>
</feature>
<feature type="domain" description="Calponin-homology (CH)" evidence="4">
    <location>
        <begin position="30"/>
        <end position="161"/>
    </location>
</feature>
<name>A0A836CD41_9STRA</name>
<dbReference type="PROSITE" id="PS00019">
    <property type="entry name" value="ACTININ_1"/>
    <property type="match status" value="1"/>
</dbReference>
<proteinExistence type="predicted"/>
<protein>
    <recommendedName>
        <fullName evidence="4">Calponin-homology (CH) domain-containing protein</fullName>
    </recommendedName>
</protein>
<evidence type="ECO:0000256" key="2">
    <source>
        <dbReference type="ARBA" id="ARBA00023203"/>
    </source>
</evidence>
<dbReference type="InterPro" id="IPR001589">
    <property type="entry name" value="Actinin_actin-bd_CS"/>
</dbReference>
<dbReference type="InterPro" id="IPR001715">
    <property type="entry name" value="CH_dom"/>
</dbReference>
<evidence type="ECO:0000259" key="4">
    <source>
        <dbReference type="PROSITE" id="PS50021"/>
    </source>
</evidence>
<dbReference type="InterPro" id="IPR035940">
    <property type="entry name" value="CAP_sf"/>
</dbReference>